<dbReference type="InterPro" id="IPR011042">
    <property type="entry name" value="6-blade_b-propeller_TolB-like"/>
</dbReference>
<dbReference type="OrthoDB" id="6388416at2"/>
<evidence type="ECO:0000313" key="5">
    <source>
        <dbReference type="Proteomes" id="UP000184368"/>
    </source>
</evidence>
<dbReference type="GO" id="GO:0004252">
    <property type="term" value="F:serine-type endopeptidase activity"/>
    <property type="evidence" value="ECO:0007669"/>
    <property type="project" value="TreeGrafter"/>
</dbReference>
<keyword evidence="5" id="KW-1185">Reference proteome</keyword>
<keyword evidence="1" id="KW-0378">Hydrolase</keyword>
<sequence length="816" mass="90404">MHLLKSLRLLAASLLVAGALQAQNATSYHTPPKDIADLLLAKPTPAVSVSGKGEWMLLSERESYPDVEELGQPELKIAGLRLNPNNFAPSRQNFINNFRIRNIRTGKEVAVAGLPQGLLATSVSYSPSEQKIAFVHNGDNRLDLYVIDVATQKATRISKQPLNATLGSPYQWVDDQTILYKAATQPAAAAPKKRITPQGPTVQENIGKAAPMPTYQDMIRSPYDEELFQFYATAQLVQNKAGVETKIGAPAIYNSIALSPDNQYLLARTLGRPFSYLVPAYGFASTVSIMDRQGKTIKKLFDLPSTEGTPSGYDNTQDVPRGFEWRDDEAATLVWAKPLDSGLIKKQVPHHDAVYALSAPFIGQPKELFRTGMRFRGVQWGNSTLALVSEGLRSKQTTRTSLYNPATGKMEVLYDLSQNDAYNSPGAPVTRKNNYGRNVVFTVDNGTKLLMNNTTGASPKGDLPFFAKFDLATKKNEILWRSGENSYEYVAEVLDADKLVLLTRRESQQDVPNYYIKNLVLRVADRPITQFANPYPAMEGVTMQKVFYKRADGVDLTGNLYLPKGYNKEKDGPLPVIMWAYPREFNSADDAAQVRGSQHRFTTISSGSPIFYVTQGYAVLDAAEMPIVAKAGQKPNDSFVEQLELNARAAINKLSEMGVGDSTRMAVGGHSYGAFMTANLLAHTNLFKAGIARSGAYNRTLTPFGFQNEDRTYWEAPQLYYEMSPFSYANKIKTPLLLIHGEADDNTGTYPINSERLFNAVKGHGGTVRLVMLPYEAHGYRGKENLLHVLWEQYNWVEKYVKGAKANSSQPATRSF</sequence>
<protein>
    <submittedName>
        <fullName evidence="4">Dipeptidyl aminopeptidase/acylaminoacyl peptidase</fullName>
    </submittedName>
</protein>
<accession>A0A1M5EMR0</accession>
<keyword evidence="4" id="KW-0031">Aminopeptidase</keyword>
<proteinExistence type="predicted"/>
<keyword evidence="2" id="KW-0732">Signal</keyword>
<dbReference type="PANTHER" id="PTHR42776:SF28">
    <property type="entry name" value="GLUTAMYL ENDOPEPTIDASE, CHLOROPLASTIC-RELATED"/>
    <property type="match status" value="1"/>
</dbReference>
<organism evidence="4 5">
    <name type="scientific">Cnuella takakiae</name>
    <dbReference type="NCBI Taxonomy" id="1302690"/>
    <lineage>
        <taxon>Bacteria</taxon>
        <taxon>Pseudomonadati</taxon>
        <taxon>Bacteroidota</taxon>
        <taxon>Chitinophagia</taxon>
        <taxon>Chitinophagales</taxon>
        <taxon>Chitinophagaceae</taxon>
        <taxon>Cnuella</taxon>
    </lineage>
</organism>
<dbReference type="EMBL" id="FQUO01000012">
    <property type="protein sequence ID" value="SHF80391.1"/>
    <property type="molecule type" value="Genomic_DNA"/>
</dbReference>
<dbReference type="PANTHER" id="PTHR42776">
    <property type="entry name" value="SERINE PEPTIDASE S9 FAMILY MEMBER"/>
    <property type="match status" value="1"/>
</dbReference>
<evidence type="ECO:0000259" key="3">
    <source>
        <dbReference type="Pfam" id="PF00326"/>
    </source>
</evidence>
<dbReference type="SUPFAM" id="SSF53474">
    <property type="entry name" value="alpha/beta-Hydrolases"/>
    <property type="match status" value="1"/>
</dbReference>
<dbReference type="InterPro" id="IPR001375">
    <property type="entry name" value="Peptidase_S9_cat"/>
</dbReference>
<dbReference type="InterPro" id="IPR029058">
    <property type="entry name" value="AB_hydrolase_fold"/>
</dbReference>
<evidence type="ECO:0000256" key="1">
    <source>
        <dbReference type="ARBA" id="ARBA00022801"/>
    </source>
</evidence>
<dbReference type="Pfam" id="PF00326">
    <property type="entry name" value="Peptidase_S9"/>
    <property type="match status" value="1"/>
</dbReference>
<dbReference type="AlphaFoldDB" id="A0A1M5EMR0"/>
<reference evidence="4 5" key="1">
    <citation type="submission" date="2016-11" db="EMBL/GenBank/DDBJ databases">
        <authorList>
            <person name="Jaros S."/>
            <person name="Januszkiewicz K."/>
            <person name="Wedrychowicz H."/>
        </authorList>
    </citation>
    <scope>NUCLEOTIDE SEQUENCE [LARGE SCALE GENOMIC DNA]</scope>
    <source>
        <strain evidence="4 5">DSM 26897</strain>
    </source>
</reference>
<dbReference type="SUPFAM" id="SSF82171">
    <property type="entry name" value="DPP6 N-terminal domain-like"/>
    <property type="match status" value="1"/>
</dbReference>
<evidence type="ECO:0000256" key="2">
    <source>
        <dbReference type="SAM" id="SignalP"/>
    </source>
</evidence>
<dbReference type="GO" id="GO:0006508">
    <property type="term" value="P:proteolysis"/>
    <property type="evidence" value="ECO:0007669"/>
    <property type="project" value="InterPro"/>
</dbReference>
<dbReference type="GO" id="GO:0004177">
    <property type="term" value="F:aminopeptidase activity"/>
    <property type="evidence" value="ECO:0007669"/>
    <property type="project" value="UniProtKB-KW"/>
</dbReference>
<keyword evidence="4" id="KW-0645">Protease</keyword>
<feature type="signal peptide" evidence="2">
    <location>
        <begin position="1"/>
        <end position="22"/>
    </location>
</feature>
<name>A0A1M5EMR0_9BACT</name>
<feature type="domain" description="Peptidase S9 prolyl oligopeptidase catalytic" evidence="3">
    <location>
        <begin position="649"/>
        <end position="802"/>
    </location>
</feature>
<dbReference type="Gene3D" id="2.120.10.30">
    <property type="entry name" value="TolB, C-terminal domain"/>
    <property type="match status" value="1"/>
</dbReference>
<dbReference type="STRING" id="1302690.BUE76_04420"/>
<dbReference type="Gene3D" id="3.40.50.1820">
    <property type="entry name" value="alpha/beta hydrolase"/>
    <property type="match status" value="1"/>
</dbReference>
<feature type="chain" id="PRO_5012883634" evidence="2">
    <location>
        <begin position="23"/>
        <end position="816"/>
    </location>
</feature>
<evidence type="ECO:0000313" key="4">
    <source>
        <dbReference type="EMBL" id="SHF80391.1"/>
    </source>
</evidence>
<dbReference type="Proteomes" id="UP000184368">
    <property type="component" value="Unassembled WGS sequence"/>
</dbReference>
<gene>
    <name evidence="4" type="ORF">SAMN05444008_112104</name>
</gene>
<dbReference type="RefSeq" id="WP_073044992.1">
    <property type="nucleotide sequence ID" value="NZ_FQUO01000012.1"/>
</dbReference>